<keyword evidence="2" id="KW-1185">Reference proteome</keyword>
<dbReference type="Proteomes" id="UP000694001">
    <property type="component" value="Chromosome"/>
</dbReference>
<dbReference type="EMBL" id="CP076448">
    <property type="protein sequence ID" value="QXM25176.1"/>
    <property type="molecule type" value="Genomic_DNA"/>
</dbReference>
<dbReference type="AlphaFoldDB" id="A0A975U509"/>
<organism evidence="1 2">
    <name type="scientific">Elioraea tepida</name>
    <dbReference type="NCBI Taxonomy" id="2843330"/>
    <lineage>
        <taxon>Bacteria</taxon>
        <taxon>Pseudomonadati</taxon>
        <taxon>Pseudomonadota</taxon>
        <taxon>Alphaproteobacteria</taxon>
        <taxon>Acetobacterales</taxon>
        <taxon>Elioraeaceae</taxon>
        <taxon>Elioraea</taxon>
    </lineage>
</organism>
<reference evidence="1" key="1">
    <citation type="submission" date="2021-06" db="EMBL/GenBank/DDBJ databases">
        <title>Elioraea tepida, sp. nov., a moderately thermophilic aerobic anoxygenic phototrophic bacterium isolated from an alkaline siliceous hot spring mat community in Yellowstone National Park, WY, USA.</title>
        <authorList>
            <person name="Saini M.K."/>
            <person name="Yoshida S."/>
            <person name="Sebastian A."/>
            <person name="Hirose S."/>
            <person name="Hara E."/>
            <person name="Tamaki H."/>
            <person name="Soulier N.T."/>
            <person name="Albert I."/>
            <person name="Hanada S."/>
            <person name="Bryant D.A."/>
            <person name="Tank M."/>
        </authorList>
    </citation>
    <scope>NUCLEOTIDE SEQUENCE</scope>
    <source>
        <strain evidence="1">MS-P2</strain>
    </source>
</reference>
<gene>
    <name evidence="1" type="ORF">KO353_02680</name>
</gene>
<sequence length="293" mass="30495">MRRAALVLALVLAGCGSSVPPDPPDPTLERTSRAALLAWRQDRPEQAAELFRQALARAYARDEPGPIADNATGLAAAELRLGRNAAARDVAAQARADFSRRAAAIPQALTLAEAAAEWRLGNPSAALALARTITAGEGAPRARFLEGLVAADARDLVALDAAIAAIPPSGTPDLVADLAELEGRRALIANDPTRARTLLAAAAAARREVRDYPGMARALALEAEAARRGGDTRFAGDLWLRAARSAAAMGNDRDARAWFTAAEAAGRPAADTSLVRGAREGLAALAEDASPRR</sequence>
<dbReference type="RefSeq" id="WP_218286232.1">
    <property type="nucleotide sequence ID" value="NZ_CP076448.1"/>
</dbReference>
<accession>A0A975U509</accession>
<evidence type="ECO:0000313" key="2">
    <source>
        <dbReference type="Proteomes" id="UP000694001"/>
    </source>
</evidence>
<evidence type="ECO:0008006" key="3">
    <source>
        <dbReference type="Google" id="ProtNLM"/>
    </source>
</evidence>
<evidence type="ECO:0000313" key="1">
    <source>
        <dbReference type="EMBL" id="QXM25176.1"/>
    </source>
</evidence>
<dbReference type="KEGG" id="elio:KO353_02680"/>
<protein>
    <recommendedName>
        <fullName evidence="3">Tetratricopeptide repeat protein</fullName>
    </recommendedName>
</protein>
<dbReference type="PROSITE" id="PS51257">
    <property type="entry name" value="PROKAR_LIPOPROTEIN"/>
    <property type="match status" value="1"/>
</dbReference>
<proteinExistence type="predicted"/>
<name>A0A975U509_9PROT</name>